<sequence>MQVMANQAPVGGAIPVSRVKIPKPKPFCGTRDAKALEKYIFDLEQYFRATNTVTEEAKVMLAMMHLSEDAKLWWRSRFVDMQEGRCTIDTWDALKRELRSQFFPENVEILARRKLLRLKPWAKTKLYEQRVQDLTSAAAERLFDLSNKSQDARRHPSSSSGGSRNNRSSSPKTMGGDIRFNGDRKSHQSNTRNSWRGPSNQNVSNRPLSCFICKGPHLARECLNKTAFNAFQASLASDSDNQLSQTEREVDQTEEVDNPRMGALKFLSSLQKKVGDTNTLVERGLMYVDTWINQKPTKSTMVDSGATHNFITEAEAKRLNLRWEKDAGRMEAVNSAALSIIGLVKRTMIRLGGWSGLVDFVVVKMDDFDVVLGMEFLLEQQVIPMPLANCLVIIGSTPSVVQTDLRQPDGLKMISAMQLKKGLSRDEPTFMAIPLNSSEKSGETVPKEIMRVLRELNFELLNAGFIRPAKAPYEAPVLFQKKKDGSLQLCIDYRVLNKLTVRNKYPLLIITDLFDRLHGAKYFSKLDLQSGYYQVRIAEGDEPKTTCVTRYGAFEFLVMPFGLTNAPATFCTLMNQVFHEYLDKFVVVYLDDIVVYSTTMEEHRDHLQKSESADKSLAGTLMEYGPFHMNYNTLKDKWNVHELQSMLIQEEARLKKPVIHSTNLMGHKGAGKKPEKKNRKGNHGQLKNPEEQQTNGQTPHDYVITNEFVIEGPQEIELRRSVRSRRSAISDDYVVYLHESEFDLSIDNDPILFSQAIKEDNSAQWLDAMKEELKSMNDNEVCDLVELPKENKKVGCKWVFKTKCDSNGNIKRYKARLVAKGYIQKDGIDNKETFSPVSK</sequence>
<evidence type="ECO:0000259" key="2">
    <source>
        <dbReference type="PROSITE" id="PS50878"/>
    </source>
</evidence>
<feature type="compositionally biased region" description="Polar residues" evidence="1">
    <location>
        <begin position="188"/>
        <end position="201"/>
    </location>
</feature>
<dbReference type="InterPro" id="IPR013103">
    <property type="entry name" value="RVT_2"/>
</dbReference>
<dbReference type="SUPFAM" id="SSF50630">
    <property type="entry name" value="Acid proteases"/>
    <property type="match status" value="1"/>
</dbReference>
<dbReference type="SUPFAM" id="SSF56672">
    <property type="entry name" value="DNA/RNA polymerases"/>
    <property type="match status" value="1"/>
</dbReference>
<feature type="compositionally biased region" description="Low complexity" evidence="1">
    <location>
        <begin position="157"/>
        <end position="170"/>
    </location>
</feature>
<dbReference type="EMBL" id="SSTD01018505">
    <property type="protein sequence ID" value="TYJ97923.1"/>
    <property type="molecule type" value="Genomic_DNA"/>
</dbReference>
<dbReference type="AlphaFoldDB" id="A0A5D3BF81"/>
<dbReference type="InterPro" id="IPR053134">
    <property type="entry name" value="RNA-dir_DNA_polymerase"/>
</dbReference>
<dbReference type="CDD" id="cd00303">
    <property type="entry name" value="retropepsin_like"/>
    <property type="match status" value="1"/>
</dbReference>
<feature type="compositionally biased region" description="Basic residues" evidence="1">
    <location>
        <begin position="669"/>
        <end position="682"/>
    </location>
</feature>
<feature type="domain" description="Reverse transcriptase" evidence="2">
    <location>
        <begin position="461"/>
        <end position="659"/>
    </location>
</feature>
<feature type="region of interest" description="Disordered" evidence="1">
    <location>
        <begin position="145"/>
        <end position="201"/>
    </location>
</feature>
<dbReference type="InterPro" id="IPR043128">
    <property type="entry name" value="Rev_trsase/Diguanyl_cyclase"/>
</dbReference>
<comment type="caution">
    <text evidence="3">The sequence shown here is derived from an EMBL/GenBank/DDBJ whole genome shotgun (WGS) entry which is preliminary data.</text>
</comment>
<dbReference type="Gene3D" id="2.40.70.10">
    <property type="entry name" value="Acid Proteases"/>
    <property type="match status" value="1"/>
</dbReference>
<gene>
    <name evidence="3" type="ORF">E5676_scaffold234G00110</name>
</gene>
<proteinExistence type="predicted"/>
<dbReference type="InterPro" id="IPR005162">
    <property type="entry name" value="Retrotrans_gag_dom"/>
</dbReference>
<dbReference type="Pfam" id="PF00078">
    <property type="entry name" value="RVT_1"/>
    <property type="match status" value="1"/>
</dbReference>
<dbReference type="InterPro" id="IPR043502">
    <property type="entry name" value="DNA/RNA_pol_sf"/>
</dbReference>
<dbReference type="Gene3D" id="3.30.70.270">
    <property type="match status" value="1"/>
</dbReference>
<dbReference type="Proteomes" id="UP000321947">
    <property type="component" value="Unassembled WGS sequence"/>
</dbReference>
<evidence type="ECO:0000313" key="4">
    <source>
        <dbReference type="Proteomes" id="UP000321947"/>
    </source>
</evidence>
<dbReference type="Pfam" id="PF07727">
    <property type="entry name" value="RVT_2"/>
    <property type="match status" value="1"/>
</dbReference>
<accession>A0A5D3BF81</accession>
<reference evidence="3 4" key="1">
    <citation type="submission" date="2019-08" db="EMBL/GenBank/DDBJ databases">
        <title>Draft genome sequences of two oriental melons (Cucumis melo L. var makuwa).</title>
        <authorList>
            <person name="Kwon S.-Y."/>
        </authorList>
    </citation>
    <scope>NUCLEOTIDE SEQUENCE [LARGE SCALE GENOMIC DNA]</scope>
    <source>
        <strain evidence="4">cv. Chang Bougi</strain>
        <tissue evidence="3">Leaf</tissue>
    </source>
</reference>
<dbReference type="PANTHER" id="PTHR24559:SF436">
    <property type="entry name" value="RNA-DIRECTED DNA POLYMERASE HOMOLOG"/>
    <property type="match status" value="1"/>
</dbReference>
<name>A0A5D3BF81_CUCMM</name>
<evidence type="ECO:0000256" key="1">
    <source>
        <dbReference type="SAM" id="MobiDB-lite"/>
    </source>
</evidence>
<feature type="region of interest" description="Disordered" evidence="1">
    <location>
        <begin position="659"/>
        <end position="700"/>
    </location>
</feature>
<protein>
    <recommendedName>
        <fullName evidence="2">Reverse transcriptase domain-containing protein</fullName>
    </recommendedName>
</protein>
<evidence type="ECO:0000313" key="3">
    <source>
        <dbReference type="EMBL" id="TYJ97923.1"/>
    </source>
</evidence>
<dbReference type="PROSITE" id="PS50878">
    <property type="entry name" value="RT_POL"/>
    <property type="match status" value="1"/>
</dbReference>
<dbReference type="InterPro" id="IPR021109">
    <property type="entry name" value="Peptidase_aspartic_dom_sf"/>
</dbReference>
<dbReference type="InterPro" id="IPR000477">
    <property type="entry name" value="RT_dom"/>
</dbReference>
<dbReference type="CDD" id="cd01647">
    <property type="entry name" value="RT_LTR"/>
    <property type="match status" value="1"/>
</dbReference>
<dbReference type="Gene3D" id="3.10.10.10">
    <property type="entry name" value="HIV Type 1 Reverse Transcriptase, subunit A, domain 1"/>
    <property type="match status" value="1"/>
</dbReference>
<organism evidence="3 4">
    <name type="scientific">Cucumis melo var. makuwa</name>
    <name type="common">Oriental melon</name>
    <dbReference type="NCBI Taxonomy" id="1194695"/>
    <lineage>
        <taxon>Eukaryota</taxon>
        <taxon>Viridiplantae</taxon>
        <taxon>Streptophyta</taxon>
        <taxon>Embryophyta</taxon>
        <taxon>Tracheophyta</taxon>
        <taxon>Spermatophyta</taxon>
        <taxon>Magnoliopsida</taxon>
        <taxon>eudicotyledons</taxon>
        <taxon>Gunneridae</taxon>
        <taxon>Pentapetalae</taxon>
        <taxon>rosids</taxon>
        <taxon>fabids</taxon>
        <taxon>Cucurbitales</taxon>
        <taxon>Cucurbitaceae</taxon>
        <taxon>Benincaseae</taxon>
        <taxon>Cucumis</taxon>
    </lineage>
</organism>
<dbReference type="Pfam" id="PF13975">
    <property type="entry name" value="gag-asp_proteas"/>
    <property type="match status" value="1"/>
</dbReference>
<dbReference type="PANTHER" id="PTHR24559">
    <property type="entry name" value="TRANSPOSON TY3-I GAG-POL POLYPROTEIN"/>
    <property type="match status" value="1"/>
</dbReference>
<dbReference type="Pfam" id="PF03732">
    <property type="entry name" value="Retrotrans_gag"/>
    <property type="match status" value="1"/>
</dbReference>